<keyword evidence="2" id="KW-0804">Transcription</keyword>
<evidence type="ECO:0000313" key="6">
    <source>
        <dbReference type="Proteomes" id="UP000580250"/>
    </source>
</evidence>
<accession>A0A6V7WU33</accession>
<reference evidence="5 6" key="1">
    <citation type="submission" date="2020-08" db="EMBL/GenBank/DDBJ databases">
        <authorList>
            <person name="Koutsovoulos G."/>
            <person name="Danchin GJ E."/>
        </authorList>
    </citation>
    <scope>NUCLEOTIDE SEQUENCE [LARGE SCALE GENOMIC DNA]</scope>
</reference>
<comment type="caution">
    <text evidence="5">The sequence shown here is derived from an EMBL/GenBank/DDBJ whole genome shotgun (WGS) entry which is preliminary data.</text>
</comment>
<feature type="region of interest" description="Disordered" evidence="4">
    <location>
        <begin position="64"/>
        <end position="84"/>
    </location>
</feature>
<dbReference type="Proteomes" id="UP000580250">
    <property type="component" value="Unassembled WGS sequence"/>
</dbReference>
<feature type="compositionally biased region" description="Low complexity" evidence="4">
    <location>
        <begin position="226"/>
        <end position="239"/>
    </location>
</feature>
<dbReference type="EMBL" id="CAJEWN010000813">
    <property type="protein sequence ID" value="CAD2190531.1"/>
    <property type="molecule type" value="Genomic_DNA"/>
</dbReference>
<feature type="region of interest" description="Disordered" evidence="4">
    <location>
        <begin position="109"/>
        <end position="132"/>
    </location>
</feature>
<proteinExistence type="predicted"/>
<evidence type="ECO:0000256" key="4">
    <source>
        <dbReference type="SAM" id="MobiDB-lite"/>
    </source>
</evidence>
<dbReference type="SUPFAM" id="SSF48508">
    <property type="entry name" value="Nuclear receptor ligand-binding domain"/>
    <property type="match status" value="1"/>
</dbReference>
<dbReference type="InterPro" id="IPR035500">
    <property type="entry name" value="NHR-like_dom_sf"/>
</dbReference>
<keyword evidence="3" id="KW-0675">Receptor</keyword>
<evidence type="ECO:0000256" key="2">
    <source>
        <dbReference type="ARBA" id="ARBA00023163"/>
    </source>
</evidence>
<evidence type="ECO:0000256" key="1">
    <source>
        <dbReference type="ARBA" id="ARBA00023015"/>
    </source>
</evidence>
<evidence type="ECO:0000256" key="3">
    <source>
        <dbReference type="ARBA" id="ARBA00023170"/>
    </source>
</evidence>
<name>A0A6V7WU33_MELEN</name>
<dbReference type="Gene3D" id="1.10.565.10">
    <property type="entry name" value="Retinoid X Receptor"/>
    <property type="match status" value="1"/>
</dbReference>
<feature type="region of interest" description="Disordered" evidence="4">
    <location>
        <begin position="216"/>
        <end position="242"/>
    </location>
</feature>
<feature type="compositionally biased region" description="Low complexity" evidence="4">
    <location>
        <begin position="114"/>
        <end position="132"/>
    </location>
</feature>
<keyword evidence="1" id="KW-0805">Transcription regulation</keyword>
<gene>
    <name evidence="5" type="ORF">MENT_LOCUS43325</name>
</gene>
<sequence length="409" mass="45391">MLKMKMLINSYNKLPMFSLQEQFKIITNNLQIFLLKLLLQLLQLIFLPSCFIEVAAAHLASQPQQTPQQPSIPPPPNPNVLPQLIPQTTTQTGNILIQQPSSIMSIGTGGGQLNNNNCTPPQQNTSSIQQQQQQTITSSISTNQSQSQNLLQCQQFPTQQAQQQQQPIHPQYLEMRIESDKTQIQPPSKCLCHCHCGRYPNDVPIVDKVMTDLLEGSSKHLGGGDNNSTSSNNSTPRNSLQSQPVHFQSVTNGQISLQQAQQQQNTLINQSITTGNFVETMDTSGASFSIASSLHQLSASDQEQLAELSKANEIWKTSATTSSNISLTSGGAQSGDLQFLMGHYTESDLRRLIGLAKSLDAFKRLDQHDQERLLKSDDQERLFYFISQCPASKKCRFGTFCPFISQKRS</sequence>
<feature type="compositionally biased region" description="Pro residues" evidence="4">
    <location>
        <begin position="70"/>
        <end position="79"/>
    </location>
</feature>
<protein>
    <submittedName>
        <fullName evidence="5">Uncharacterized protein</fullName>
    </submittedName>
</protein>
<evidence type="ECO:0000313" key="5">
    <source>
        <dbReference type="EMBL" id="CAD2190531.1"/>
    </source>
</evidence>
<dbReference type="AlphaFoldDB" id="A0A6V7WU33"/>
<organism evidence="5 6">
    <name type="scientific">Meloidogyne enterolobii</name>
    <name type="common">Root-knot nematode worm</name>
    <name type="synonym">Meloidogyne mayaguensis</name>
    <dbReference type="NCBI Taxonomy" id="390850"/>
    <lineage>
        <taxon>Eukaryota</taxon>
        <taxon>Metazoa</taxon>
        <taxon>Ecdysozoa</taxon>
        <taxon>Nematoda</taxon>
        <taxon>Chromadorea</taxon>
        <taxon>Rhabditida</taxon>
        <taxon>Tylenchina</taxon>
        <taxon>Tylenchomorpha</taxon>
        <taxon>Tylenchoidea</taxon>
        <taxon>Meloidogynidae</taxon>
        <taxon>Meloidogyninae</taxon>
        <taxon>Meloidogyne</taxon>
    </lineage>
</organism>